<comment type="catalytic activity">
    <reaction evidence="5">
        <text>a quinone + NADH + 5 H(+)(in) = a quinol + NAD(+) + 4 H(+)(out)</text>
        <dbReference type="Rhea" id="RHEA:57888"/>
        <dbReference type="ChEBI" id="CHEBI:15378"/>
        <dbReference type="ChEBI" id="CHEBI:24646"/>
        <dbReference type="ChEBI" id="CHEBI:57540"/>
        <dbReference type="ChEBI" id="CHEBI:57945"/>
        <dbReference type="ChEBI" id="CHEBI:132124"/>
    </reaction>
</comment>
<feature type="transmembrane region" description="Helical" evidence="5">
    <location>
        <begin position="206"/>
        <end position="224"/>
    </location>
</feature>
<dbReference type="HAMAP" id="MF_01350">
    <property type="entry name" value="NDH1_NuoH"/>
    <property type="match status" value="1"/>
</dbReference>
<dbReference type="Pfam" id="PF00146">
    <property type="entry name" value="NADHdh"/>
    <property type="match status" value="1"/>
</dbReference>
<dbReference type="EMBL" id="AP019368">
    <property type="protein sequence ID" value="BBH54427.1"/>
    <property type="molecule type" value="Genomic_DNA"/>
</dbReference>
<comment type="function">
    <text evidence="5">NDH-1 shuttles electrons from NADH, via FMN and iron-sulfur (Fe-S) centers, to quinones in the respiratory chain. The immediate electron acceptor for the enzyme in this species is believed to be ubiquinone. Couples the redox reaction to proton translocation (for every two electrons transferred, four hydrogen ions are translocated across the cytoplasmic membrane), and thus conserves the redox energy in a proton gradient. This subunit may bind ubiquinone.</text>
</comment>
<accession>A0A4V0P2U3</accession>
<keyword evidence="5 6" id="KW-0520">NAD</keyword>
<dbReference type="RefSeq" id="WP_130612141.1">
    <property type="nucleotide sequence ID" value="NZ_AP019368.1"/>
</dbReference>
<organism evidence="7 8">
    <name type="scientific">Fluviispira sanaruensis</name>
    <dbReference type="NCBI Taxonomy" id="2493639"/>
    <lineage>
        <taxon>Bacteria</taxon>
        <taxon>Pseudomonadati</taxon>
        <taxon>Bdellovibrionota</taxon>
        <taxon>Oligoflexia</taxon>
        <taxon>Silvanigrellales</taxon>
        <taxon>Silvanigrellaceae</taxon>
        <taxon>Fluviispira</taxon>
    </lineage>
</organism>
<feature type="transmembrane region" description="Helical" evidence="5">
    <location>
        <begin position="168"/>
        <end position="186"/>
    </location>
</feature>
<feature type="transmembrane region" description="Helical" evidence="5">
    <location>
        <begin position="84"/>
        <end position="107"/>
    </location>
</feature>
<comment type="subcellular location">
    <subcellularLocation>
        <location evidence="5 6">Cell membrane</location>
        <topology evidence="5 6">Multi-pass membrane protein</topology>
    </subcellularLocation>
    <subcellularLocation>
        <location evidence="1">Membrane</location>
        <topology evidence="1">Multi-pass membrane protein</topology>
    </subcellularLocation>
</comment>
<keyword evidence="8" id="KW-1185">Reference proteome</keyword>
<evidence type="ECO:0000256" key="1">
    <source>
        <dbReference type="ARBA" id="ARBA00004141"/>
    </source>
</evidence>
<dbReference type="PANTHER" id="PTHR11432">
    <property type="entry name" value="NADH DEHYDROGENASE SUBUNIT 1"/>
    <property type="match status" value="1"/>
</dbReference>
<reference evidence="7 8" key="1">
    <citation type="submission" date="2018-12" db="EMBL/GenBank/DDBJ databases">
        <title>Rubrispira sanarue gen. nov., sp., nov., a member of the order Silvanigrellales, isolated from a brackish lake in Hamamatsu Japan.</title>
        <authorList>
            <person name="Maejima Y."/>
            <person name="Iino T."/>
            <person name="Muraguchi Y."/>
            <person name="Fukuda K."/>
            <person name="Nojiri H."/>
            <person name="Ohkuma M."/>
            <person name="Moriuchi R."/>
            <person name="Dohra H."/>
            <person name="Kimbara K."/>
            <person name="Shintani M."/>
        </authorList>
    </citation>
    <scope>NUCLEOTIDE SEQUENCE [LARGE SCALE GENOMIC DNA]</scope>
    <source>
        <strain evidence="7 8">RF1110005</strain>
    </source>
</reference>
<dbReference type="Proteomes" id="UP000291236">
    <property type="component" value="Chromosome"/>
</dbReference>
<gene>
    <name evidence="5" type="primary">nuoH</name>
    <name evidence="7" type="ORF">JCM31447_28920</name>
</gene>
<dbReference type="InterPro" id="IPR001694">
    <property type="entry name" value="NADH_UbQ_OxRdtase_su1/FPO"/>
</dbReference>
<evidence type="ECO:0000256" key="3">
    <source>
        <dbReference type="ARBA" id="ARBA00022989"/>
    </source>
</evidence>
<evidence type="ECO:0000256" key="2">
    <source>
        <dbReference type="ARBA" id="ARBA00022692"/>
    </source>
</evidence>
<keyword evidence="2 5" id="KW-0812">Transmembrane</keyword>
<dbReference type="GO" id="GO:0016655">
    <property type="term" value="F:oxidoreductase activity, acting on NAD(P)H, quinone or similar compound as acceptor"/>
    <property type="evidence" value="ECO:0007669"/>
    <property type="project" value="UniProtKB-UniRule"/>
</dbReference>
<feature type="transmembrane region" description="Helical" evidence="5">
    <location>
        <begin position="127"/>
        <end position="147"/>
    </location>
</feature>
<dbReference type="OrthoDB" id="5288810at2"/>
<comment type="similarity">
    <text evidence="5 6">Belongs to the complex I subunit 1 family.</text>
</comment>
<dbReference type="GO" id="GO:0005886">
    <property type="term" value="C:plasma membrane"/>
    <property type="evidence" value="ECO:0007669"/>
    <property type="project" value="UniProtKB-SubCell"/>
</dbReference>
<dbReference type="PROSITE" id="PS00668">
    <property type="entry name" value="COMPLEX1_ND1_2"/>
    <property type="match status" value="1"/>
</dbReference>
<keyword evidence="3 5" id="KW-1133">Transmembrane helix</keyword>
<name>A0A4V0P2U3_FLUSA</name>
<dbReference type="KEGG" id="sbf:JCM31447_28920"/>
<feature type="transmembrane region" description="Helical" evidence="5">
    <location>
        <begin position="345"/>
        <end position="366"/>
    </location>
</feature>
<evidence type="ECO:0000313" key="8">
    <source>
        <dbReference type="Proteomes" id="UP000291236"/>
    </source>
</evidence>
<proteinExistence type="inferred from homology"/>
<dbReference type="PANTHER" id="PTHR11432:SF3">
    <property type="entry name" value="NADH-UBIQUINONE OXIDOREDUCTASE CHAIN 1"/>
    <property type="match status" value="1"/>
</dbReference>
<dbReference type="GO" id="GO:0009060">
    <property type="term" value="P:aerobic respiration"/>
    <property type="evidence" value="ECO:0007669"/>
    <property type="project" value="TreeGrafter"/>
</dbReference>
<keyword evidence="5" id="KW-1278">Translocase</keyword>
<keyword evidence="4 5" id="KW-0472">Membrane</keyword>
<keyword evidence="5" id="KW-0830">Ubiquinone</keyword>
<protein>
    <recommendedName>
        <fullName evidence="5">NADH-quinone oxidoreductase subunit H</fullName>
        <ecNumber evidence="5">7.1.1.-</ecNumber>
    </recommendedName>
    <alternativeName>
        <fullName evidence="5">NADH dehydrogenase I subunit H</fullName>
    </alternativeName>
    <alternativeName>
        <fullName evidence="5">NDH-1 subunit H</fullName>
    </alternativeName>
</protein>
<evidence type="ECO:0000313" key="7">
    <source>
        <dbReference type="EMBL" id="BBH54427.1"/>
    </source>
</evidence>
<dbReference type="InterPro" id="IPR018086">
    <property type="entry name" value="NADH_UbQ_OxRdtase_su1_CS"/>
</dbReference>
<evidence type="ECO:0000256" key="5">
    <source>
        <dbReference type="HAMAP-Rule" id="MF_01350"/>
    </source>
</evidence>
<comment type="subunit">
    <text evidence="5">NDH-1 is composed of 14 different subunits. Subunits NuoA, H, J, K, L, M, N constitute the membrane sector of the complex.</text>
</comment>
<dbReference type="GO" id="GO:0048038">
    <property type="term" value="F:quinone binding"/>
    <property type="evidence" value="ECO:0007669"/>
    <property type="project" value="UniProtKB-KW"/>
</dbReference>
<dbReference type="PROSITE" id="PS00667">
    <property type="entry name" value="COMPLEX1_ND1_1"/>
    <property type="match status" value="1"/>
</dbReference>
<dbReference type="EC" id="7.1.1.-" evidence="5"/>
<keyword evidence="5" id="KW-0874">Quinone</keyword>
<feature type="transmembrane region" description="Helical" evidence="5">
    <location>
        <begin position="304"/>
        <end position="325"/>
    </location>
</feature>
<evidence type="ECO:0000256" key="4">
    <source>
        <dbReference type="ARBA" id="ARBA00023136"/>
    </source>
</evidence>
<sequence>MIELSMTQILSTILLMLLGIAVGAQVAPIMSWVERRQCAILQRRVGPNRVGFFKFRIFGLGQPIADAIKLLFKEDFVPPYVHKAFYVMAPVIPVITGLAVTVAIPWGSHLIVNNQIVTLQAVNLNSGFLLIFALSSLAVYGVTLAGWSSNNKYSLLGGLRASAQMVSYEVAMGMSIIPLVFIWGTLDLQVMIARQSEILFGFLPNWGLFHAPVSFVIFLVTIFAETNRLPFDLAESEGELVAGFLTEYGAMRWSLFFLGEYSMMFVMCVLTVSMFFGGYEIPWISQHLLLEYLTPTLGEALTRWILFPIGLGVLLLKVVLLMWFFVQVRFTIPRFRYDQLMKLGWVYLLPIALVNLVVTAIITAFIKFH</sequence>
<dbReference type="GO" id="GO:0003954">
    <property type="term" value="F:NADH dehydrogenase activity"/>
    <property type="evidence" value="ECO:0007669"/>
    <property type="project" value="TreeGrafter"/>
</dbReference>
<dbReference type="AlphaFoldDB" id="A0A4V0P2U3"/>
<keyword evidence="5" id="KW-1003">Cell membrane</keyword>
<evidence type="ECO:0000256" key="6">
    <source>
        <dbReference type="RuleBase" id="RU000471"/>
    </source>
</evidence>
<feature type="transmembrane region" description="Helical" evidence="5">
    <location>
        <begin position="12"/>
        <end position="33"/>
    </location>
</feature>
<feature type="transmembrane region" description="Helical" evidence="5">
    <location>
        <begin position="261"/>
        <end position="284"/>
    </location>
</feature>